<name>A0A7R9G6J4_TIMSH</name>
<organism evidence="2">
    <name type="scientific">Timema shepardi</name>
    <name type="common">Walking stick</name>
    <dbReference type="NCBI Taxonomy" id="629360"/>
    <lineage>
        <taxon>Eukaryota</taxon>
        <taxon>Metazoa</taxon>
        <taxon>Ecdysozoa</taxon>
        <taxon>Arthropoda</taxon>
        <taxon>Hexapoda</taxon>
        <taxon>Insecta</taxon>
        <taxon>Pterygota</taxon>
        <taxon>Neoptera</taxon>
        <taxon>Polyneoptera</taxon>
        <taxon>Phasmatodea</taxon>
        <taxon>Timematodea</taxon>
        <taxon>Timematoidea</taxon>
        <taxon>Timematidae</taxon>
        <taxon>Timema</taxon>
    </lineage>
</organism>
<accession>A0A7R9G6J4</accession>
<evidence type="ECO:0000256" key="1">
    <source>
        <dbReference type="SAM" id="MobiDB-lite"/>
    </source>
</evidence>
<dbReference type="AlphaFoldDB" id="A0A7R9G6J4"/>
<feature type="region of interest" description="Disordered" evidence="1">
    <location>
        <begin position="307"/>
        <end position="331"/>
    </location>
</feature>
<dbReference type="EMBL" id="OC010956">
    <property type="protein sequence ID" value="CAD7267939.1"/>
    <property type="molecule type" value="Genomic_DNA"/>
</dbReference>
<feature type="region of interest" description="Disordered" evidence="1">
    <location>
        <begin position="621"/>
        <end position="647"/>
    </location>
</feature>
<evidence type="ECO:0000313" key="2">
    <source>
        <dbReference type="EMBL" id="CAD7267939.1"/>
    </source>
</evidence>
<gene>
    <name evidence="2" type="ORF">TSIB3V08_LOCUS11941</name>
</gene>
<protein>
    <submittedName>
        <fullName evidence="2">Uncharacterized protein</fullName>
    </submittedName>
</protein>
<feature type="compositionally biased region" description="Pro residues" evidence="1">
    <location>
        <begin position="311"/>
        <end position="327"/>
    </location>
</feature>
<proteinExistence type="predicted"/>
<feature type="compositionally biased region" description="Pro residues" evidence="1">
    <location>
        <begin position="629"/>
        <end position="638"/>
    </location>
</feature>
<feature type="region of interest" description="Disordered" evidence="1">
    <location>
        <begin position="191"/>
        <end position="224"/>
    </location>
</feature>
<reference evidence="2" key="1">
    <citation type="submission" date="2020-11" db="EMBL/GenBank/DDBJ databases">
        <authorList>
            <person name="Tran Van P."/>
        </authorList>
    </citation>
    <scope>NUCLEOTIDE SEQUENCE</scope>
</reference>
<sequence>MDFETATKGANPFLMEDLTDYTSATQLGGGGLNSNPFLSNSDFNIPSSSENPFLSSISGVEISDEASSSPFSATPSGTNPFASFVPDYSESNTGIDLFGSTNGATVSSEETITSSNIYTNIFSDNTIEPLVTSAEDFFSNIPTSVQATTIQPQALESKQLGGIALLDDAHTTFTESVDDFCKETSDIFSSGVIAEHSSSRTSTPKGGGPPRRPPPPRPPPSQETKNLILSVTGAMEATSSHLLDRLKATRTPSPTPIRDLHSPSPTPDMQFSDLLGDDTTGMTTGTLPAFPSRTELNFLEDTEEAIISNVPPGPPQPPPRPGRPPAQPFAQKPVQTNQDIMDIFSSEAQSQPIVVENTNTDFLGLFDSTPSQISAPPTSAALTESGTTDFLFGDAFGDAGGVKEISTAQEVNFMSSPAGLTDLTSDPDAVDLAPTQTDNFSSNIDNFSSNIDNFSSNINNFSSNIDNFSSNFNNFSSNIDNLSSNINNVSSVPTKHGVSDDFDAFSAKFDSAVKEDAVAEDPFDPFASSLGTSGSEMAGDVVLVLEGERRGQGPEFKYVWGHETCQLFQQFKYSRLSRFFHEVNYLAAKPTLPRETSWQIRPTSADQGGNKGDGFGADESFDAFLSMNQPPPSAPQPAPQRLARNESAESDEGHDFSIFINCELSVSNKEAMRLLYVCLDLKMTRCSGRVM</sequence>
<feature type="compositionally biased region" description="Pro residues" evidence="1">
    <location>
        <begin position="210"/>
        <end position="221"/>
    </location>
</feature>